<dbReference type="RefSeq" id="WP_306734196.1">
    <property type="nucleotide sequence ID" value="NZ_JANHAX010000001.1"/>
</dbReference>
<keyword evidence="9" id="KW-0066">ATP synthesis</keyword>
<dbReference type="GO" id="GO:0045259">
    <property type="term" value="C:proton-transporting ATP synthase complex"/>
    <property type="evidence" value="ECO:0007669"/>
    <property type="project" value="UniProtKB-KW"/>
</dbReference>
<evidence type="ECO:0000313" key="11">
    <source>
        <dbReference type="Proteomes" id="UP001226762"/>
    </source>
</evidence>
<comment type="similarity">
    <text evidence="3">Belongs to the ATPase gamma chain family.</text>
</comment>
<dbReference type="Gene3D" id="3.40.1380.10">
    <property type="match status" value="1"/>
</dbReference>
<dbReference type="SUPFAM" id="SSF52943">
    <property type="entry name" value="ATP synthase (F1-ATPase), gamma subunit"/>
    <property type="match status" value="1"/>
</dbReference>
<dbReference type="Pfam" id="PF00231">
    <property type="entry name" value="ATP-synt"/>
    <property type="match status" value="1"/>
</dbReference>
<proteinExistence type="inferred from homology"/>
<comment type="subcellular location">
    <subcellularLocation>
        <location evidence="2">Membrane</location>
        <topology evidence="2">Peripheral membrane protein</topology>
    </subcellularLocation>
</comment>
<evidence type="ECO:0000256" key="5">
    <source>
        <dbReference type="ARBA" id="ARBA00022781"/>
    </source>
</evidence>
<keyword evidence="6" id="KW-0406">Ion transport</keyword>
<accession>A0AAE4B2D9</accession>
<dbReference type="AlphaFoldDB" id="A0AAE4B2D9"/>
<dbReference type="PANTHER" id="PTHR11693:SF22">
    <property type="entry name" value="ATP SYNTHASE SUBUNIT GAMMA, MITOCHONDRIAL"/>
    <property type="match status" value="1"/>
</dbReference>
<keyword evidence="11" id="KW-1185">Reference proteome</keyword>
<protein>
    <submittedName>
        <fullName evidence="10">F0F1 ATP synthase subunit gamma</fullName>
    </submittedName>
</protein>
<dbReference type="PRINTS" id="PR00126">
    <property type="entry name" value="ATPASEGAMMA"/>
</dbReference>
<evidence type="ECO:0000313" key="10">
    <source>
        <dbReference type="EMBL" id="MDQ2088938.1"/>
    </source>
</evidence>
<dbReference type="CDD" id="cd12151">
    <property type="entry name" value="F1-ATPase_gamma"/>
    <property type="match status" value="1"/>
</dbReference>
<reference evidence="10" key="2">
    <citation type="submission" date="2023-02" db="EMBL/GenBank/DDBJ databases">
        <title>'Rhodoalgimonas zhirmunskyi' gen. nov., isolated from a red alga.</title>
        <authorList>
            <person name="Nedashkovskaya O.I."/>
            <person name="Otstavnykh N.Y."/>
            <person name="Bystritskaya E.P."/>
            <person name="Balabanova L.A."/>
            <person name="Isaeva M.P."/>
        </authorList>
    </citation>
    <scope>NUCLEOTIDE SEQUENCE</scope>
    <source>
        <strain evidence="10">KCTC 52189</strain>
    </source>
</reference>
<evidence type="ECO:0000256" key="3">
    <source>
        <dbReference type="ARBA" id="ARBA00007681"/>
    </source>
</evidence>
<dbReference type="InterPro" id="IPR035968">
    <property type="entry name" value="ATP_synth_F1_ATPase_gsu"/>
</dbReference>
<keyword evidence="8" id="KW-0139">CF(1)</keyword>
<evidence type="ECO:0000256" key="6">
    <source>
        <dbReference type="ARBA" id="ARBA00023065"/>
    </source>
</evidence>
<comment type="caution">
    <text evidence="10">The sequence shown here is derived from an EMBL/GenBank/DDBJ whole genome shotgun (WGS) entry which is preliminary data.</text>
</comment>
<keyword evidence="7" id="KW-0472">Membrane</keyword>
<gene>
    <name evidence="10" type="ORF">NO357_03355</name>
</gene>
<dbReference type="InterPro" id="IPR000131">
    <property type="entry name" value="ATP_synth_F1_gsu"/>
</dbReference>
<evidence type="ECO:0000256" key="4">
    <source>
        <dbReference type="ARBA" id="ARBA00022448"/>
    </source>
</evidence>
<dbReference type="Gene3D" id="1.10.287.80">
    <property type="entry name" value="ATP synthase, gamma subunit, helix hairpin domain"/>
    <property type="match status" value="1"/>
</dbReference>
<organism evidence="10 11">
    <name type="scientific">Marimonas arenosa</name>
    <dbReference type="NCBI Taxonomy" id="1795305"/>
    <lineage>
        <taxon>Bacteria</taxon>
        <taxon>Pseudomonadati</taxon>
        <taxon>Pseudomonadota</taxon>
        <taxon>Alphaproteobacteria</taxon>
        <taxon>Rhodobacterales</taxon>
        <taxon>Paracoccaceae</taxon>
        <taxon>Marimonas</taxon>
    </lineage>
</organism>
<evidence type="ECO:0000256" key="8">
    <source>
        <dbReference type="ARBA" id="ARBA00023196"/>
    </source>
</evidence>
<name>A0AAE4B2D9_9RHOB</name>
<dbReference type="GO" id="GO:0046933">
    <property type="term" value="F:proton-transporting ATP synthase activity, rotational mechanism"/>
    <property type="evidence" value="ECO:0007669"/>
    <property type="project" value="InterPro"/>
</dbReference>
<evidence type="ECO:0000256" key="2">
    <source>
        <dbReference type="ARBA" id="ARBA00004170"/>
    </source>
</evidence>
<evidence type="ECO:0000256" key="1">
    <source>
        <dbReference type="ARBA" id="ARBA00003456"/>
    </source>
</evidence>
<dbReference type="PANTHER" id="PTHR11693">
    <property type="entry name" value="ATP SYNTHASE GAMMA CHAIN"/>
    <property type="match status" value="1"/>
</dbReference>
<keyword evidence="4" id="KW-0813">Transport</keyword>
<evidence type="ECO:0000256" key="9">
    <source>
        <dbReference type="ARBA" id="ARBA00023310"/>
    </source>
</evidence>
<sequence length="296" mass="32621">METVESLAARLDTTEEIGDIVRVMKTLASVSIRQFEKACDALEIYQRTVELGLQAVLPRSEQRGANPIGGADAKRVLIFVGSDRGLCGNFNEIIARFAKETYFSRTEKPNTVSRLLAVGQRGALSLATLGQDPDRLVDLPGTVGGLAGVARRVLLVLDDWRKNETGLVVDICHNRRLEGAKVIPCGQRLLPTTRDEIDALLAAPWPSRGLPFSRMPADELLPALLREQVYLRIYWAIAESLASEHGLRLAAMQAAERNINETLDALATRHRSKRQEAITSELLDIVAGYEAMPQQE</sequence>
<comment type="function">
    <text evidence="1">Produces ATP from ADP in the presence of a proton gradient across the membrane. The gamma chain is believed to be important in regulating ATPase activity and the flow of protons through the CF(0) complex.</text>
</comment>
<dbReference type="EMBL" id="JANHAX010000001">
    <property type="protein sequence ID" value="MDQ2088938.1"/>
    <property type="molecule type" value="Genomic_DNA"/>
</dbReference>
<reference evidence="10" key="1">
    <citation type="submission" date="2022-07" db="EMBL/GenBank/DDBJ databases">
        <authorList>
            <person name="Otstavnykh N."/>
            <person name="Isaeva M."/>
            <person name="Bystritskaya E."/>
        </authorList>
    </citation>
    <scope>NUCLEOTIDE SEQUENCE</scope>
    <source>
        <strain evidence="10">KCTC 52189</strain>
    </source>
</reference>
<evidence type="ECO:0000256" key="7">
    <source>
        <dbReference type="ARBA" id="ARBA00023136"/>
    </source>
</evidence>
<dbReference type="Proteomes" id="UP001226762">
    <property type="component" value="Unassembled WGS sequence"/>
</dbReference>
<keyword evidence="5" id="KW-0375">Hydrogen ion transport</keyword>